<dbReference type="AlphaFoldDB" id="A0A195BRZ2"/>
<proteinExistence type="predicted"/>
<reference evidence="1 2" key="1">
    <citation type="submission" date="2015-09" db="EMBL/GenBank/DDBJ databases">
        <title>Atta colombica WGS genome.</title>
        <authorList>
            <person name="Nygaard S."/>
            <person name="Hu H."/>
            <person name="Boomsma J."/>
            <person name="Zhang G."/>
        </authorList>
    </citation>
    <scope>NUCLEOTIDE SEQUENCE [LARGE SCALE GENOMIC DNA]</scope>
    <source>
        <strain evidence="1">Treedump-2</strain>
        <tissue evidence="1">Whole body</tissue>
    </source>
</reference>
<accession>A0A195BRZ2</accession>
<organism evidence="1 2">
    <name type="scientific">Atta colombica</name>
    <dbReference type="NCBI Taxonomy" id="520822"/>
    <lineage>
        <taxon>Eukaryota</taxon>
        <taxon>Metazoa</taxon>
        <taxon>Ecdysozoa</taxon>
        <taxon>Arthropoda</taxon>
        <taxon>Hexapoda</taxon>
        <taxon>Insecta</taxon>
        <taxon>Pterygota</taxon>
        <taxon>Neoptera</taxon>
        <taxon>Endopterygota</taxon>
        <taxon>Hymenoptera</taxon>
        <taxon>Apocrita</taxon>
        <taxon>Aculeata</taxon>
        <taxon>Formicoidea</taxon>
        <taxon>Formicidae</taxon>
        <taxon>Myrmicinae</taxon>
        <taxon>Atta</taxon>
    </lineage>
</organism>
<evidence type="ECO:0000313" key="2">
    <source>
        <dbReference type="Proteomes" id="UP000078540"/>
    </source>
</evidence>
<dbReference type="EMBL" id="KQ976423">
    <property type="protein sequence ID" value="KYM88785.1"/>
    <property type="molecule type" value="Genomic_DNA"/>
</dbReference>
<dbReference type="Proteomes" id="UP000078540">
    <property type="component" value="Unassembled WGS sequence"/>
</dbReference>
<keyword evidence="2" id="KW-1185">Reference proteome</keyword>
<gene>
    <name evidence="1" type="ORF">ALC53_02550</name>
</gene>
<protein>
    <submittedName>
        <fullName evidence="1">Uncharacterized protein</fullName>
    </submittedName>
</protein>
<name>A0A195BRZ2_9HYME</name>
<sequence>MSKPVRRVGRIPAIRTIATGGRPIVDHEVHVLARYLYIINASGNLIQHAKGQTIRINVVQLSVPHPVTRIGSPCGTLCNFLRLPSPILHDPGVLGFHYFALKPFYITQRVSLAATMPVFRDAENQNEGDRGTNRGMANGMNSPLCRLLDHSGCSEVSDKYAKMLAKAMATAT</sequence>
<evidence type="ECO:0000313" key="1">
    <source>
        <dbReference type="EMBL" id="KYM88785.1"/>
    </source>
</evidence>